<reference evidence="3 4" key="1">
    <citation type="submission" date="2020-07" db="EMBL/GenBank/DDBJ databases">
        <title>Telomere length de novo assembly of all 7 chromosomes of the fungus, Metarhizium brunneum, using a novel assembly pipeline.</title>
        <authorList>
            <person name="Saud z."/>
            <person name="Kortsinoglou A."/>
            <person name="Kouvelis V.N."/>
            <person name="Butt T.M."/>
        </authorList>
    </citation>
    <scope>NUCLEOTIDE SEQUENCE [LARGE SCALE GENOMIC DNA]</scope>
    <source>
        <strain evidence="3 4">4556</strain>
    </source>
</reference>
<feature type="region of interest" description="Disordered" evidence="1">
    <location>
        <begin position="136"/>
        <end position="200"/>
    </location>
</feature>
<feature type="compositionally biased region" description="Basic residues" evidence="1">
    <location>
        <begin position="1"/>
        <end position="14"/>
    </location>
</feature>
<dbReference type="KEGG" id="mbrn:26237912"/>
<feature type="compositionally biased region" description="Basic and acidic residues" evidence="1">
    <location>
        <begin position="139"/>
        <end position="152"/>
    </location>
</feature>
<dbReference type="Pfam" id="PF13919">
    <property type="entry name" value="ASXH"/>
    <property type="match status" value="1"/>
</dbReference>
<evidence type="ECO:0000256" key="1">
    <source>
        <dbReference type="SAM" id="MobiDB-lite"/>
    </source>
</evidence>
<evidence type="ECO:0000313" key="4">
    <source>
        <dbReference type="Proteomes" id="UP000510686"/>
    </source>
</evidence>
<feature type="region of interest" description="Disordered" evidence="1">
    <location>
        <begin position="1"/>
        <end position="23"/>
    </location>
</feature>
<dbReference type="Proteomes" id="UP000510686">
    <property type="component" value="Chromosome 1"/>
</dbReference>
<evidence type="ECO:0000259" key="2">
    <source>
        <dbReference type="Pfam" id="PF13919"/>
    </source>
</evidence>
<keyword evidence="4" id="KW-1185">Reference proteome</keyword>
<dbReference type="OrthoDB" id="4936660at2759"/>
<dbReference type="RefSeq" id="XP_065985629.1">
    <property type="nucleotide sequence ID" value="XM_066129863.1"/>
</dbReference>
<dbReference type="InterPro" id="IPR028020">
    <property type="entry name" value="ASX_DEUBAD_dom"/>
</dbReference>
<dbReference type="AlphaFoldDB" id="A0A7D5UPV1"/>
<gene>
    <name evidence="3" type="ORF">G6M90_00g020790</name>
</gene>
<name>A0A7D5UPV1_9HYPO</name>
<proteinExistence type="predicted"/>
<organism evidence="3 4">
    <name type="scientific">Metarhizium brunneum</name>
    <dbReference type="NCBI Taxonomy" id="500148"/>
    <lineage>
        <taxon>Eukaryota</taxon>
        <taxon>Fungi</taxon>
        <taxon>Dikarya</taxon>
        <taxon>Ascomycota</taxon>
        <taxon>Pezizomycotina</taxon>
        <taxon>Sordariomycetes</taxon>
        <taxon>Hypocreomycetidae</taxon>
        <taxon>Hypocreales</taxon>
        <taxon>Clavicipitaceae</taxon>
        <taxon>Metarhizium</taxon>
    </lineage>
</organism>
<sequence length="200" mass="22572">MARRKKAAPKRKSKWTPDNILSDPKSPLASADLRSVLANPLAWTSLSIQERRDVLCLFPDMAHTLDADTDDARPNFETLMNDDSFRYDCAAYVDNLAMGRHDAVWLEDAWSAHDRRKAGEFDEWLRDKFVEDWAVEPPDDSKKAKPEERRVQDGQGEGVDGQKRGDETESTLAGCQPQDEADNGDSNHCMGEDSHRIAIL</sequence>
<evidence type="ECO:0000313" key="3">
    <source>
        <dbReference type="EMBL" id="QLI63699.1"/>
    </source>
</evidence>
<dbReference type="EMBL" id="CP058932">
    <property type="protein sequence ID" value="QLI63699.1"/>
    <property type="molecule type" value="Genomic_DNA"/>
</dbReference>
<feature type="domain" description="ASX DEUBAD" evidence="2">
    <location>
        <begin position="6"/>
        <end position="134"/>
    </location>
</feature>
<protein>
    <recommendedName>
        <fullName evidence="2">ASX DEUBAD domain-containing protein</fullName>
    </recommendedName>
</protein>
<feature type="compositionally biased region" description="Basic and acidic residues" evidence="1">
    <location>
        <begin position="190"/>
        <end position="200"/>
    </location>
</feature>
<accession>A0A7D5UPV1</accession>
<dbReference type="GeneID" id="26237912"/>